<evidence type="ECO:0000313" key="3">
    <source>
        <dbReference type="Proteomes" id="UP001314170"/>
    </source>
</evidence>
<dbReference type="EMBL" id="CAWUPB010000913">
    <property type="protein sequence ID" value="CAK7331436.1"/>
    <property type="molecule type" value="Genomic_DNA"/>
</dbReference>
<reference evidence="2 3" key="1">
    <citation type="submission" date="2024-01" db="EMBL/GenBank/DDBJ databases">
        <authorList>
            <person name="Waweru B."/>
        </authorList>
    </citation>
    <scope>NUCLEOTIDE SEQUENCE [LARGE SCALE GENOMIC DNA]</scope>
</reference>
<feature type="compositionally biased region" description="Polar residues" evidence="1">
    <location>
        <begin position="50"/>
        <end position="64"/>
    </location>
</feature>
<sequence>MAGKDRYSKKMVPSAAKDVVMQDESNFLRPSEKHNALWTVALPRALIRSQGPSRSAASLTPLTKDQSRRMAEYTN</sequence>
<comment type="caution">
    <text evidence="2">The sequence shown here is derived from an EMBL/GenBank/DDBJ whole genome shotgun (WGS) entry which is preliminary data.</text>
</comment>
<evidence type="ECO:0000256" key="1">
    <source>
        <dbReference type="SAM" id="MobiDB-lite"/>
    </source>
</evidence>
<name>A0AAV1RD39_9ROSI</name>
<protein>
    <submittedName>
        <fullName evidence="2">Uncharacterized protein</fullName>
    </submittedName>
</protein>
<evidence type="ECO:0000313" key="2">
    <source>
        <dbReference type="EMBL" id="CAK7331436.1"/>
    </source>
</evidence>
<accession>A0AAV1RD39</accession>
<feature type="region of interest" description="Disordered" evidence="1">
    <location>
        <begin position="50"/>
        <end position="75"/>
    </location>
</feature>
<gene>
    <name evidence="2" type="ORF">DCAF_LOCUS8469</name>
</gene>
<dbReference type="Proteomes" id="UP001314170">
    <property type="component" value="Unassembled WGS sequence"/>
</dbReference>
<feature type="compositionally biased region" description="Basic and acidic residues" evidence="1">
    <location>
        <begin position="65"/>
        <end position="75"/>
    </location>
</feature>
<organism evidence="2 3">
    <name type="scientific">Dovyalis caffra</name>
    <dbReference type="NCBI Taxonomy" id="77055"/>
    <lineage>
        <taxon>Eukaryota</taxon>
        <taxon>Viridiplantae</taxon>
        <taxon>Streptophyta</taxon>
        <taxon>Embryophyta</taxon>
        <taxon>Tracheophyta</taxon>
        <taxon>Spermatophyta</taxon>
        <taxon>Magnoliopsida</taxon>
        <taxon>eudicotyledons</taxon>
        <taxon>Gunneridae</taxon>
        <taxon>Pentapetalae</taxon>
        <taxon>rosids</taxon>
        <taxon>fabids</taxon>
        <taxon>Malpighiales</taxon>
        <taxon>Salicaceae</taxon>
        <taxon>Flacourtieae</taxon>
        <taxon>Dovyalis</taxon>
    </lineage>
</organism>
<dbReference type="AlphaFoldDB" id="A0AAV1RD39"/>
<proteinExistence type="predicted"/>
<keyword evidence="3" id="KW-1185">Reference proteome</keyword>